<accession>A0ABS6Z0A5</accession>
<name>A0ABS6Z0A5_9ACTN</name>
<feature type="region of interest" description="Disordered" evidence="1">
    <location>
        <begin position="149"/>
        <end position="177"/>
    </location>
</feature>
<evidence type="ECO:0000313" key="4">
    <source>
        <dbReference type="Proteomes" id="UP000812013"/>
    </source>
</evidence>
<evidence type="ECO:0000313" key="3">
    <source>
        <dbReference type="EMBL" id="MBW5481180.1"/>
    </source>
</evidence>
<gene>
    <name evidence="3" type="ORF">GPJ59_04600</name>
</gene>
<comment type="caution">
    <text evidence="3">The sequence shown here is derived from an EMBL/GenBank/DDBJ whole genome shotgun (WGS) entry which is preliminary data.</text>
</comment>
<feature type="transmembrane region" description="Helical" evidence="2">
    <location>
        <begin position="51"/>
        <end position="73"/>
    </location>
</feature>
<feature type="region of interest" description="Disordered" evidence="1">
    <location>
        <begin position="458"/>
        <end position="481"/>
    </location>
</feature>
<feature type="compositionally biased region" description="Basic and acidic residues" evidence="1">
    <location>
        <begin position="150"/>
        <end position="161"/>
    </location>
</feature>
<proteinExistence type="predicted"/>
<protein>
    <submittedName>
        <fullName evidence="3">Uncharacterized protein</fullName>
    </submittedName>
</protein>
<keyword evidence="2" id="KW-1133">Transmembrane helix</keyword>
<sequence length="481" mass="53213">MALLRHYLLTAGLLRALVRWGFSSIVPLLLVIAGGYMAWSRLRPHTPVLAFAVQDSVAGAVWMTLLLTIAYTVDRWTCLAYLASLGPWHRTPAARPRLAPRASARIAECEVSQRWQSIPYRKEDGINRFVGAGLDAWRATGPRIQLTAARRAEDEEGDARSSARSVPQPRPPADADSWWDEEPVAIRKFEADELLDKVRDELERLSGVLVETHSLPHCDIFETLAVPQSRWKKLPRRPGRKAATQANLLDDTWPEAQEMIEEGGRAPSGHHSRRYLAAQVVDWKGDIVVTVFAHAALEGKTLHFVTRPHVLAPVKDEARAESATGRELVEKILLTPVHALGDTAALARRSHAALIRGLDMVVGGLLGRSAQQQVAAVLDKTEQKDIGEPVSLREYCALDEPEDMHQVEDAARHISILQSRMFSTVSAFLDDHGVYTGDFRRQAQEVVAKIFINGDHNQVNTGTMHGGQTQTTQNDSAPTKG</sequence>
<evidence type="ECO:0000256" key="2">
    <source>
        <dbReference type="SAM" id="Phobius"/>
    </source>
</evidence>
<feature type="transmembrane region" description="Helical" evidence="2">
    <location>
        <begin position="20"/>
        <end position="39"/>
    </location>
</feature>
<keyword evidence="2" id="KW-0472">Membrane</keyword>
<reference evidence="3 4" key="1">
    <citation type="submission" date="2019-12" db="EMBL/GenBank/DDBJ databases">
        <title>Genome sequence of Streptomyces bambusae.</title>
        <authorList>
            <person name="Bansal K."/>
            <person name="Choksket S."/>
            <person name="Korpole S."/>
            <person name="Patil P.B."/>
        </authorList>
    </citation>
    <scope>NUCLEOTIDE SEQUENCE [LARGE SCALE GENOMIC DNA]</scope>
    <source>
        <strain evidence="3 4">SK60</strain>
    </source>
</reference>
<feature type="compositionally biased region" description="Low complexity" evidence="1">
    <location>
        <begin position="461"/>
        <end position="473"/>
    </location>
</feature>
<evidence type="ECO:0000256" key="1">
    <source>
        <dbReference type="SAM" id="MobiDB-lite"/>
    </source>
</evidence>
<organism evidence="3 4">
    <name type="scientific">Streptomyces bambusae</name>
    <dbReference type="NCBI Taxonomy" id="1550616"/>
    <lineage>
        <taxon>Bacteria</taxon>
        <taxon>Bacillati</taxon>
        <taxon>Actinomycetota</taxon>
        <taxon>Actinomycetes</taxon>
        <taxon>Kitasatosporales</taxon>
        <taxon>Streptomycetaceae</taxon>
        <taxon>Streptomyces</taxon>
    </lineage>
</organism>
<keyword evidence="4" id="KW-1185">Reference proteome</keyword>
<dbReference type="EMBL" id="WTFF01000015">
    <property type="protein sequence ID" value="MBW5481180.1"/>
    <property type="molecule type" value="Genomic_DNA"/>
</dbReference>
<dbReference type="Proteomes" id="UP000812013">
    <property type="component" value="Unassembled WGS sequence"/>
</dbReference>
<keyword evidence="2" id="KW-0812">Transmembrane</keyword>